<comment type="caution">
    <text evidence="1">The sequence shown here is derived from an EMBL/GenBank/DDBJ whole genome shotgun (WGS) entry which is preliminary data.</text>
</comment>
<dbReference type="AlphaFoldDB" id="A0A7X6DTE8"/>
<keyword evidence="2" id="KW-1185">Reference proteome</keyword>
<evidence type="ECO:0000313" key="2">
    <source>
        <dbReference type="Proteomes" id="UP000534783"/>
    </source>
</evidence>
<gene>
    <name evidence="1" type="ORF">MNODULE_19395</name>
</gene>
<evidence type="ECO:0000313" key="1">
    <source>
        <dbReference type="EMBL" id="NKE72922.1"/>
    </source>
</evidence>
<organism evidence="1 2">
    <name type="scientific">Candidatus Manganitrophus noduliformans</name>
    <dbReference type="NCBI Taxonomy" id="2606439"/>
    <lineage>
        <taxon>Bacteria</taxon>
        <taxon>Pseudomonadati</taxon>
        <taxon>Nitrospirota</taxon>
        <taxon>Nitrospiria</taxon>
        <taxon>Candidatus Troglogloeales</taxon>
        <taxon>Candidatus Manganitrophaceae</taxon>
        <taxon>Candidatus Manganitrophus</taxon>
    </lineage>
</organism>
<proteinExistence type="predicted"/>
<accession>A0A7X6DTE8</accession>
<dbReference type="RefSeq" id="WP_168062856.1">
    <property type="nucleotide sequence ID" value="NZ_VTOW01000004.1"/>
</dbReference>
<sequence length="176" mass="20209">MGTAENSSNPRDTTQNLPEKLLIDDFVRGTGIVKDPQTLRELEISPTIHQLLQSPRRAVIKPVSPSKGHFRLLQLWEGRIIEVHEKDFTSIISDRTNPDFPNEEVTLDLEEVPIDDLPLIKLGAVFYWSVGYADHPGRPRVRESRIRFRRLPKWTQAELDRAKEKAEQLSTFLTSS</sequence>
<protein>
    <submittedName>
        <fullName evidence="1">Uncharacterized protein</fullName>
    </submittedName>
</protein>
<reference evidence="1 2" key="1">
    <citation type="journal article" date="2020" name="Nature">
        <title>Bacterial chemolithoautotrophy via manganese oxidation.</title>
        <authorList>
            <person name="Yu H."/>
            <person name="Leadbetter J.R."/>
        </authorList>
    </citation>
    <scope>NUCLEOTIDE SEQUENCE [LARGE SCALE GENOMIC DNA]</scope>
    <source>
        <strain evidence="1 2">Mn-1</strain>
    </source>
</reference>
<dbReference type="Proteomes" id="UP000534783">
    <property type="component" value="Unassembled WGS sequence"/>
</dbReference>
<dbReference type="EMBL" id="VTOW01000004">
    <property type="protein sequence ID" value="NKE72922.1"/>
    <property type="molecule type" value="Genomic_DNA"/>
</dbReference>
<name>A0A7X6DTE8_9BACT</name>